<feature type="region of interest" description="Disordered" evidence="1">
    <location>
        <begin position="1"/>
        <end position="110"/>
    </location>
</feature>
<sequence>MDKYYEKIRNKPEANKIDENKRNGDGGNNNDSGQETRDIEKNNQENGDKESNDNGKETRDIEKNNQENVDSESNESNNNKVQIDTDLGSYRQTNNITRKRDENKRKNIYQ</sequence>
<dbReference type="AlphaFoldDB" id="A0A8D8Z5D8"/>
<dbReference type="EMBL" id="HBUF01420745">
    <property type="protein sequence ID" value="CAG6740754.1"/>
    <property type="molecule type" value="Transcribed_RNA"/>
</dbReference>
<feature type="compositionally biased region" description="Basic and acidic residues" evidence="1">
    <location>
        <begin position="34"/>
        <end position="65"/>
    </location>
</feature>
<name>A0A8D8Z5D8_9HEMI</name>
<protein>
    <submittedName>
        <fullName evidence="2">Uncharacterized protein</fullName>
    </submittedName>
</protein>
<feature type="compositionally biased region" description="Basic and acidic residues" evidence="1">
    <location>
        <begin position="98"/>
        <end position="110"/>
    </location>
</feature>
<evidence type="ECO:0000313" key="2">
    <source>
        <dbReference type="EMBL" id="CAG6740754.1"/>
    </source>
</evidence>
<evidence type="ECO:0000256" key="1">
    <source>
        <dbReference type="SAM" id="MobiDB-lite"/>
    </source>
</evidence>
<reference evidence="2" key="1">
    <citation type="submission" date="2021-05" db="EMBL/GenBank/DDBJ databases">
        <authorList>
            <person name="Alioto T."/>
            <person name="Alioto T."/>
            <person name="Gomez Garrido J."/>
        </authorList>
    </citation>
    <scope>NUCLEOTIDE SEQUENCE</scope>
</reference>
<accession>A0A8D8Z5D8</accession>
<organism evidence="2">
    <name type="scientific">Cacopsylla melanoneura</name>
    <dbReference type="NCBI Taxonomy" id="428564"/>
    <lineage>
        <taxon>Eukaryota</taxon>
        <taxon>Metazoa</taxon>
        <taxon>Ecdysozoa</taxon>
        <taxon>Arthropoda</taxon>
        <taxon>Hexapoda</taxon>
        <taxon>Insecta</taxon>
        <taxon>Pterygota</taxon>
        <taxon>Neoptera</taxon>
        <taxon>Paraneoptera</taxon>
        <taxon>Hemiptera</taxon>
        <taxon>Sternorrhyncha</taxon>
        <taxon>Psylloidea</taxon>
        <taxon>Psyllidae</taxon>
        <taxon>Psyllinae</taxon>
        <taxon>Cacopsylla</taxon>
    </lineage>
</organism>
<proteinExistence type="predicted"/>
<feature type="compositionally biased region" description="Basic and acidic residues" evidence="1">
    <location>
        <begin position="1"/>
        <end position="24"/>
    </location>
</feature>
<dbReference type="EMBL" id="HBUF01420744">
    <property type="protein sequence ID" value="CAG6740753.1"/>
    <property type="molecule type" value="Transcribed_RNA"/>
</dbReference>